<evidence type="ECO:0000256" key="1">
    <source>
        <dbReference type="ARBA" id="ARBA00022527"/>
    </source>
</evidence>
<feature type="binding site" evidence="6">
    <location>
        <position position="43"/>
    </location>
    <ligand>
        <name>ATP</name>
        <dbReference type="ChEBI" id="CHEBI:30616"/>
    </ligand>
</feature>
<feature type="compositionally biased region" description="Basic and acidic residues" evidence="7">
    <location>
        <begin position="159"/>
        <end position="168"/>
    </location>
</feature>
<dbReference type="InterPro" id="IPR002202">
    <property type="entry name" value="HMG_CoA_Rdtase"/>
</dbReference>
<feature type="domain" description="AGC-kinase C-terminal" evidence="9">
    <location>
        <begin position="311"/>
        <end position="448"/>
    </location>
</feature>
<dbReference type="GO" id="GO:0004420">
    <property type="term" value="F:hydroxymethylglutaryl-CoA reductase (NADPH) activity"/>
    <property type="evidence" value="ECO:0007669"/>
    <property type="project" value="InterPro"/>
</dbReference>
<evidence type="ECO:0000256" key="2">
    <source>
        <dbReference type="ARBA" id="ARBA00022679"/>
    </source>
</evidence>
<feature type="region of interest" description="Disordered" evidence="7">
    <location>
        <begin position="357"/>
        <end position="428"/>
    </location>
</feature>
<keyword evidence="5 6" id="KW-0067">ATP-binding</keyword>
<evidence type="ECO:0000256" key="7">
    <source>
        <dbReference type="SAM" id="MobiDB-lite"/>
    </source>
</evidence>
<sequence>MASSAKHAVGPADFALIRLIGKGAFGKVLLVRHAKTRRVYAMKIMHKRLLEMRDHVGYSRMEREILAGVNHPFLVGLCFAFQTDTKLYLVMPYMAGGELFAHLNREGALLEDAVRFYAAEMVLALEHLHSLGIVHRDLKHAATASKQASAEAAGAASSDAKEDAKEADSAAAAERVTPGEAIRTAIAEAAVADAEEDGAGRTRTVCGTTEYMAPEMVSGRAYGTSVDWWALGALLYEMLTGRPPFRANDRRRLVTKILHERISMPRFVSKDGHSLLKGLLERNVEARLGCRQSTMFESHGVQDIKQHPWFASVDWAAMEQRAVEPPSAMALTHDADTHWFDESFTSLPADDTWDWEEERRADEEREARKLKEQAAKAKRAAARATKEAAAGRSGAGSPSLSPSPSPRPDAVATGCDEEAGKAADSLGPPEARFRGFSFVYDSYGDDLELAGKQESEPGAGDPGPSLADDVLATLRAGIGASAGGAAAAGALSLQPGEAGAAGAAGTAAAGDDPAAAAATTAAAAAATSTSTAITGAAATADVTEAATSPAASASGLPVTVTPAGARVRKTGGGGRRPSPSQAGFRTGAVLVRLGGKGAATVRVVRGAWSSGTAPAVKEAPVARPLARLAADAPAWQPDDASGW</sequence>
<evidence type="ECO:0000256" key="4">
    <source>
        <dbReference type="ARBA" id="ARBA00022777"/>
    </source>
</evidence>
<feature type="region of interest" description="Disordered" evidence="7">
    <location>
        <begin position="149"/>
        <end position="175"/>
    </location>
</feature>
<feature type="compositionally biased region" description="Basic and acidic residues" evidence="7">
    <location>
        <begin position="357"/>
        <end position="375"/>
    </location>
</feature>
<evidence type="ECO:0000259" key="8">
    <source>
        <dbReference type="PROSITE" id="PS50011"/>
    </source>
</evidence>
<dbReference type="InterPro" id="IPR000961">
    <property type="entry name" value="AGC-kinase_C"/>
</dbReference>
<dbReference type="Gene3D" id="1.10.510.10">
    <property type="entry name" value="Transferase(Phosphotransferase) domain 1"/>
    <property type="match status" value="2"/>
</dbReference>
<dbReference type="PROSITE" id="PS51285">
    <property type="entry name" value="AGC_KINASE_CTER"/>
    <property type="match status" value="1"/>
</dbReference>
<dbReference type="GO" id="GO:0015936">
    <property type="term" value="P:coenzyme A metabolic process"/>
    <property type="evidence" value="ECO:0007669"/>
    <property type="project" value="InterPro"/>
</dbReference>
<evidence type="ECO:0000256" key="6">
    <source>
        <dbReference type="PROSITE-ProRule" id="PRU10141"/>
    </source>
</evidence>
<keyword evidence="1" id="KW-0723">Serine/threonine-protein kinase</keyword>
<dbReference type="InterPro" id="IPR011009">
    <property type="entry name" value="Kinase-like_dom_sf"/>
</dbReference>
<protein>
    <recommendedName>
        <fullName evidence="12">Protein kinase domain-containing protein</fullName>
    </recommendedName>
</protein>
<gene>
    <name evidence="10" type="ORF">FNF31_00461</name>
</gene>
<keyword evidence="4" id="KW-0418">Kinase</keyword>
<feature type="domain" description="Protein kinase" evidence="8">
    <location>
        <begin position="14"/>
        <end position="310"/>
    </location>
</feature>
<evidence type="ECO:0000256" key="3">
    <source>
        <dbReference type="ARBA" id="ARBA00022741"/>
    </source>
</evidence>
<proteinExistence type="predicted"/>
<dbReference type="CDD" id="cd05123">
    <property type="entry name" value="STKc_AGC"/>
    <property type="match status" value="1"/>
</dbReference>
<evidence type="ECO:0000313" key="11">
    <source>
        <dbReference type="Proteomes" id="UP000325113"/>
    </source>
</evidence>
<feature type="compositionally biased region" description="Low complexity" evidence="7">
    <location>
        <begin position="149"/>
        <end position="158"/>
    </location>
</feature>
<dbReference type="PROSITE" id="PS50065">
    <property type="entry name" value="HMG_COA_REDUCTASE_4"/>
    <property type="match status" value="1"/>
</dbReference>
<dbReference type="Proteomes" id="UP000325113">
    <property type="component" value="Unassembled WGS sequence"/>
</dbReference>
<dbReference type="InterPro" id="IPR045270">
    <property type="entry name" value="STKc_AGC"/>
</dbReference>
<evidence type="ECO:0000313" key="10">
    <source>
        <dbReference type="EMBL" id="KAA0168581.1"/>
    </source>
</evidence>
<comment type="caution">
    <text evidence="10">The sequence shown here is derived from an EMBL/GenBank/DDBJ whole genome shotgun (WGS) entry which is preliminary data.</text>
</comment>
<dbReference type="Pfam" id="PF00069">
    <property type="entry name" value="Pkinase"/>
    <property type="match status" value="2"/>
</dbReference>
<dbReference type="GO" id="GO:0005524">
    <property type="term" value="F:ATP binding"/>
    <property type="evidence" value="ECO:0007669"/>
    <property type="project" value="UniProtKB-UniRule"/>
</dbReference>
<organism evidence="10 11">
    <name type="scientific">Cafeteria roenbergensis</name>
    <name type="common">Marine flagellate</name>
    <dbReference type="NCBI Taxonomy" id="33653"/>
    <lineage>
        <taxon>Eukaryota</taxon>
        <taxon>Sar</taxon>
        <taxon>Stramenopiles</taxon>
        <taxon>Bigyra</taxon>
        <taxon>Opalozoa</taxon>
        <taxon>Bicosoecida</taxon>
        <taxon>Cafeteriaceae</taxon>
        <taxon>Cafeteria</taxon>
    </lineage>
</organism>
<evidence type="ECO:0008006" key="12">
    <source>
        <dbReference type="Google" id="ProtNLM"/>
    </source>
</evidence>
<dbReference type="PROSITE" id="PS50011">
    <property type="entry name" value="PROTEIN_KINASE_DOM"/>
    <property type="match status" value="1"/>
</dbReference>
<dbReference type="GO" id="GO:0004674">
    <property type="term" value="F:protein serine/threonine kinase activity"/>
    <property type="evidence" value="ECO:0007669"/>
    <property type="project" value="UniProtKB-KW"/>
</dbReference>
<feature type="region of interest" description="Disordered" evidence="7">
    <location>
        <begin position="547"/>
        <end position="585"/>
    </location>
</feature>
<keyword evidence="2" id="KW-0808">Transferase</keyword>
<evidence type="ECO:0000259" key="9">
    <source>
        <dbReference type="PROSITE" id="PS51285"/>
    </source>
</evidence>
<name>A0A5A8DXX8_CAFRO</name>
<dbReference type="PROSITE" id="PS00107">
    <property type="entry name" value="PROTEIN_KINASE_ATP"/>
    <property type="match status" value="1"/>
</dbReference>
<dbReference type="InterPro" id="IPR000719">
    <property type="entry name" value="Prot_kinase_dom"/>
</dbReference>
<reference evidence="10 11" key="1">
    <citation type="submission" date="2019-07" db="EMBL/GenBank/DDBJ databases">
        <title>Genomes of Cafeteria roenbergensis.</title>
        <authorList>
            <person name="Fischer M.G."/>
            <person name="Hackl T."/>
            <person name="Roman M."/>
        </authorList>
    </citation>
    <scope>NUCLEOTIDE SEQUENCE [LARGE SCALE GENOMIC DNA]</scope>
    <source>
        <strain evidence="10 11">Cflag</strain>
    </source>
</reference>
<evidence type="ECO:0000256" key="5">
    <source>
        <dbReference type="ARBA" id="ARBA00022840"/>
    </source>
</evidence>
<dbReference type="Gene3D" id="3.30.200.20">
    <property type="entry name" value="Phosphorylase Kinase, domain 1"/>
    <property type="match status" value="2"/>
</dbReference>
<dbReference type="SUPFAM" id="SSF56112">
    <property type="entry name" value="Protein kinase-like (PK-like)"/>
    <property type="match status" value="1"/>
</dbReference>
<dbReference type="AlphaFoldDB" id="A0A5A8DXX8"/>
<accession>A0A5A8DXX8</accession>
<feature type="compositionally biased region" description="Low complexity" evidence="7">
    <location>
        <begin position="387"/>
        <end position="400"/>
    </location>
</feature>
<dbReference type="EMBL" id="VLTM01000002">
    <property type="protein sequence ID" value="KAA0168581.1"/>
    <property type="molecule type" value="Genomic_DNA"/>
</dbReference>
<keyword evidence="3 6" id="KW-0547">Nucleotide-binding</keyword>
<dbReference type="InterPro" id="IPR017441">
    <property type="entry name" value="Protein_kinase_ATP_BS"/>
</dbReference>
<dbReference type="PANTHER" id="PTHR24351">
    <property type="entry name" value="RIBOSOMAL PROTEIN S6 KINASE"/>
    <property type="match status" value="1"/>
</dbReference>